<dbReference type="CDD" id="cd01948">
    <property type="entry name" value="EAL"/>
    <property type="match status" value="1"/>
</dbReference>
<dbReference type="Pfam" id="PF05231">
    <property type="entry name" value="MASE1"/>
    <property type="match status" value="1"/>
</dbReference>
<organism evidence="8 9">
    <name type="scientific">Erwinia pyri</name>
    <dbReference type="NCBI Taxonomy" id="3062598"/>
    <lineage>
        <taxon>Bacteria</taxon>
        <taxon>Pseudomonadati</taxon>
        <taxon>Pseudomonadota</taxon>
        <taxon>Gammaproteobacteria</taxon>
        <taxon>Enterobacterales</taxon>
        <taxon>Erwiniaceae</taxon>
        <taxon>Erwinia</taxon>
    </lineage>
</organism>
<evidence type="ECO:0000256" key="6">
    <source>
        <dbReference type="SAM" id="Phobius"/>
    </source>
</evidence>
<dbReference type="InterPro" id="IPR001633">
    <property type="entry name" value="EAL_dom"/>
</dbReference>
<dbReference type="GO" id="GO:0071111">
    <property type="term" value="F:cyclic-guanylate-specific phosphodiesterase activity"/>
    <property type="evidence" value="ECO:0007669"/>
    <property type="project" value="InterPro"/>
</dbReference>
<evidence type="ECO:0000259" key="7">
    <source>
        <dbReference type="PROSITE" id="PS50883"/>
    </source>
</evidence>
<dbReference type="InterPro" id="IPR000160">
    <property type="entry name" value="GGDEF_dom"/>
</dbReference>
<feature type="transmembrane region" description="Helical" evidence="6">
    <location>
        <begin position="165"/>
        <end position="187"/>
    </location>
</feature>
<protein>
    <submittedName>
        <fullName evidence="8">EAL domain-containing protein</fullName>
    </submittedName>
</protein>
<evidence type="ECO:0000256" key="2">
    <source>
        <dbReference type="ARBA" id="ARBA00022475"/>
    </source>
</evidence>
<keyword evidence="9" id="KW-1185">Reference proteome</keyword>
<sequence length="738" mass="83395">MRINYWIARFSRSPAGLPLILPLLLMPLSTQLSVRLGIESGYVYLIYLPLAMYIACLLVFDWRAMPGIFLVLCLYYFQRYSLVPAALIVLATVASLALGWKGYKLHAGRRWNANYGGITLMKVRLLWLAFLTPLLFILCMQVVAYSGFVPHKGTVFSPTLFTLHILLNFQSLLLSCLTMIQVYYFAIRCLRKPRLTKVIFLRTGKQAAPTVSRAEVLCWSVLVAFLLVMLFMAHKNQQNLLASDYGLPLILPLMLWSAMRFGYLFTSLSWAVLLVLLYQLRDRFLSYGTEPYHLAVMSANLLVFSLTILLMASISTRQRQMLAQAKQTALRDPVFNLPNLRALSADLAESPLNILCFLSVPDLDRLSRIYGLRLRINYKRGLAAHLGSALQPGEEVYQLPGFDLVIRLNYSGHHARIETITASMKAYHLQWEGLPIHPEIGFSYCSVRRPVTHLYELLGEMSAMAEQSLKTGIAENLQQNNSLPVQRRVAEKVALLNEIKATLSQQGYPLWVQRVKGIRGDDFYAITVRMSDRAGQPILPAQLEEFGLTWDLDRWMIEQSLAFIHRYRQALPGSRFAITLFVSTLCRPRLAKEIAHYLDTYRLEPWQLIVQVPDSPALSQTNWGCNAIAQLRQLGCAVAITEFGSKFASYTSLPGLEGDLLKIDARFVGNMLQSSQDYQVIKALCVLARSRRMQVIAGGVDSQEVAEELRRLGADYLQGEGIGEERPLKELIGVTRAI</sequence>
<dbReference type="EMBL" id="CP132353">
    <property type="protein sequence ID" value="WLS79993.1"/>
    <property type="molecule type" value="Genomic_DNA"/>
</dbReference>
<dbReference type="InterPro" id="IPR007895">
    <property type="entry name" value="MASE1"/>
</dbReference>
<reference evidence="8 9" key="1">
    <citation type="submission" date="2023-07" db="EMBL/GenBank/DDBJ databases">
        <title>Pathogenic bacteria of pear tree diseases.</title>
        <authorList>
            <person name="Zhang Z."/>
            <person name="He L."/>
            <person name="Huang R."/>
        </authorList>
    </citation>
    <scope>NUCLEOTIDE SEQUENCE [LARGE SCALE GENOMIC DNA]</scope>
    <source>
        <strain evidence="8 9">DE2</strain>
    </source>
</reference>
<feature type="transmembrane region" description="Helical" evidence="6">
    <location>
        <begin position="292"/>
        <end position="314"/>
    </location>
</feature>
<dbReference type="Gene3D" id="3.20.20.450">
    <property type="entry name" value="EAL domain"/>
    <property type="match status" value="1"/>
</dbReference>
<accession>A0AA50DN64</accession>
<name>A0AA50DN64_9GAMM</name>
<dbReference type="GO" id="GO:0005886">
    <property type="term" value="C:plasma membrane"/>
    <property type="evidence" value="ECO:0007669"/>
    <property type="project" value="UniProtKB-SubCell"/>
</dbReference>
<evidence type="ECO:0000256" key="1">
    <source>
        <dbReference type="ARBA" id="ARBA00004651"/>
    </source>
</evidence>
<keyword evidence="3 6" id="KW-0812">Transmembrane</keyword>
<dbReference type="PROSITE" id="PS50883">
    <property type="entry name" value="EAL"/>
    <property type="match status" value="1"/>
</dbReference>
<dbReference type="PANTHER" id="PTHR33121:SF64">
    <property type="entry name" value="CYCLIC DI-GMP PHOSPHODIESTERASE PDEF"/>
    <property type="match status" value="1"/>
</dbReference>
<feature type="transmembrane region" description="Helical" evidence="6">
    <location>
        <begin position="216"/>
        <end position="233"/>
    </location>
</feature>
<evidence type="ECO:0000256" key="4">
    <source>
        <dbReference type="ARBA" id="ARBA00022989"/>
    </source>
</evidence>
<dbReference type="Pfam" id="PF00563">
    <property type="entry name" value="EAL"/>
    <property type="match status" value="1"/>
</dbReference>
<dbReference type="InterPro" id="IPR035919">
    <property type="entry name" value="EAL_sf"/>
</dbReference>
<gene>
    <name evidence="8" type="ORF">Q3V30_05740</name>
</gene>
<feature type="transmembrane region" description="Helical" evidence="6">
    <location>
        <begin position="125"/>
        <end position="145"/>
    </location>
</feature>
<dbReference type="Proteomes" id="UP001228139">
    <property type="component" value="Chromosome"/>
</dbReference>
<feature type="transmembrane region" description="Helical" evidence="6">
    <location>
        <begin position="253"/>
        <end position="280"/>
    </location>
</feature>
<keyword evidence="2" id="KW-1003">Cell membrane</keyword>
<dbReference type="SMART" id="SM00267">
    <property type="entry name" value="GGDEF"/>
    <property type="match status" value="1"/>
</dbReference>
<evidence type="ECO:0000256" key="5">
    <source>
        <dbReference type="ARBA" id="ARBA00023136"/>
    </source>
</evidence>
<keyword evidence="4 6" id="KW-1133">Transmembrane helix</keyword>
<evidence type="ECO:0000256" key="3">
    <source>
        <dbReference type="ARBA" id="ARBA00022692"/>
    </source>
</evidence>
<dbReference type="RefSeq" id="WP_306211341.1">
    <property type="nucleotide sequence ID" value="NZ_CP132353.1"/>
</dbReference>
<dbReference type="AlphaFoldDB" id="A0AA50DN64"/>
<feature type="transmembrane region" description="Helical" evidence="6">
    <location>
        <begin position="80"/>
        <end position="100"/>
    </location>
</feature>
<keyword evidence="5 6" id="KW-0472">Membrane</keyword>
<feature type="transmembrane region" description="Helical" evidence="6">
    <location>
        <begin position="41"/>
        <end position="60"/>
    </location>
</feature>
<dbReference type="InterPro" id="IPR050706">
    <property type="entry name" value="Cyclic-di-GMP_PDE-like"/>
</dbReference>
<dbReference type="SUPFAM" id="SSF141868">
    <property type="entry name" value="EAL domain-like"/>
    <property type="match status" value="1"/>
</dbReference>
<evidence type="ECO:0000313" key="8">
    <source>
        <dbReference type="EMBL" id="WLS79993.1"/>
    </source>
</evidence>
<proteinExistence type="predicted"/>
<feature type="domain" description="EAL" evidence="7">
    <location>
        <begin position="492"/>
        <end position="738"/>
    </location>
</feature>
<dbReference type="SMART" id="SM00052">
    <property type="entry name" value="EAL"/>
    <property type="match status" value="1"/>
</dbReference>
<evidence type="ECO:0000313" key="9">
    <source>
        <dbReference type="Proteomes" id="UP001228139"/>
    </source>
</evidence>
<dbReference type="PANTHER" id="PTHR33121">
    <property type="entry name" value="CYCLIC DI-GMP PHOSPHODIESTERASE PDEF"/>
    <property type="match status" value="1"/>
</dbReference>
<dbReference type="KEGG" id="epi:Q3V30_05740"/>
<comment type="subcellular location">
    <subcellularLocation>
        <location evidence="1">Cell membrane</location>
        <topology evidence="1">Multi-pass membrane protein</topology>
    </subcellularLocation>
</comment>